<dbReference type="FunFam" id="3.40.50.720:FF:000084">
    <property type="entry name" value="Short-chain dehydrogenase reductase"/>
    <property type="match status" value="1"/>
</dbReference>
<evidence type="ECO:0000313" key="3">
    <source>
        <dbReference type="EMBL" id="RNL81845.1"/>
    </source>
</evidence>
<dbReference type="EMBL" id="RJMB01000029">
    <property type="protein sequence ID" value="RNL81845.1"/>
    <property type="molecule type" value="Genomic_DNA"/>
</dbReference>
<keyword evidence="4" id="KW-1185">Reference proteome</keyword>
<dbReference type="PANTHER" id="PTHR43943:SF2">
    <property type="entry name" value="DEHYDROGENASE_REDUCTASE 4"/>
    <property type="match status" value="1"/>
</dbReference>
<dbReference type="InterPro" id="IPR020904">
    <property type="entry name" value="Sc_DH/Rdtase_CS"/>
</dbReference>
<reference evidence="3 4" key="1">
    <citation type="submission" date="2018-11" db="EMBL/GenBank/DDBJ databases">
        <title>The genome draft of YIM 96095.</title>
        <authorList>
            <person name="Tang S.-K."/>
            <person name="Chunyu W.-X."/>
            <person name="Feng Y.-Z."/>
        </authorList>
    </citation>
    <scope>NUCLEOTIDE SEQUENCE [LARGE SCALE GENOMIC DNA]</scope>
    <source>
        <strain evidence="3 4">YIM 96095</strain>
    </source>
</reference>
<proteinExistence type="inferred from homology"/>
<dbReference type="PRINTS" id="PR00081">
    <property type="entry name" value="GDHRDH"/>
</dbReference>
<dbReference type="GO" id="GO:0016491">
    <property type="term" value="F:oxidoreductase activity"/>
    <property type="evidence" value="ECO:0007669"/>
    <property type="project" value="UniProtKB-KW"/>
</dbReference>
<dbReference type="Pfam" id="PF13561">
    <property type="entry name" value="adh_short_C2"/>
    <property type="match status" value="1"/>
</dbReference>
<evidence type="ECO:0000256" key="2">
    <source>
        <dbReference type="ARBA" id="ARBA00023002"/>
    </source>
</evidence>
<gene>
    <name evidence="3" type="ORF">EFW17_21175</name>
</gene>
<dbReference type="OrthoDB" id="9789398at2"/>
<comment type="caution">
    <text evidence="3">The sequence shown here is derived from an EMBL/GenBank/DDBJ whole genome shotgun (WGS) entry which is preliminary data.</text>
</comment>
<dbReference type="InterPro" id="IPR036291">
    <property type="entry name" value="NAD(P)-bd_dom_sf"/>
</dbReference>
<evidence type="ECO:0000313" key="4">
    <source>
        <dbReference type="Proteomes" id="UP000269198"/>
    </source>
</evidence>
<dbReference type="AlphaFoldDB" id="A0A3N0E204"/>
<dbReference type="CDD" id="cd05233">
    <property type="entry name" value="SDR_c"/>
    <property type="match status" value="1"/>
</dbReference>
<dbReference type="NCBIfam" id="NF005559">
    <property type="entry name" value="PRK07231.1"/>
    <property type="match status" value="1"/>
</dbReference>
<comment type="similarity">
    <text evidence="1">Belongs to the short-chain dehydrogenases/reductases (SDR) family.</text>
</comment>
<organism evidence="3 4">
    <name type="scientific">Halostreptopolyspora alba</name>
    <dbReference type="NCBI Taxonomy" id="2487137"/>
    <lineage>
        <taxon>Bacteria</taxon>
        <taxon>Bacillati</taxon>
        <taxon>Actinomycetota</taxon>
        <taxon>Actinomycetes</taxon>
        <taxon>Streptosporangiales</taxon>
        <taxon>Nocardiopsidaceae</taxon>
        <taxon>Halostreptopolyspora</taxon>
    </lineage>
</organism>
<dbReference type="PANTHER" id="PTHR43943">
    <property type="entry name" value="DEHYDROGENASE/REDUCTASE (SDR FAMILY) MEMBER 4"/>
    <property type="match status" value="1"/>
</dbReference>
<accession>A0A3N0E204</accession>
<dbReference type="PROSITE" id="PS00061">
    <property type="entry name" value="ADH_SHORT"/>
    <property type="match status" value="1"/>
</dbReference>
<dbReference type="Proteomes" id="UP000269198">
    <property type="component" value="Unassembled WGS sequence"/>
</dbReference>
<protein>
    <submittedName>
        <fullName evidence="3">SDR family oxidoreductase</fullName>
    </submittedName>
</protein>
<evidence type="ECO:0000256" key="1">
    <source>
        <dbReference type="ARBA" id="ARBA00006484"/>
    </source>
</evidence>
<dbReference type="PRINTS" id="PR00080">
    <property type="entry name" value="SDRFAMILY"/>
</dbReference>
<dbReference type="InterPro" id="IPR002347">
    <property type="entry name" value="SDR_fam"/>
</dbReference>
<dbReference type="Gene3D" id="3.40.50.720">
    <property type="entry name" value="NAD(P)-binding Rossmann-like Domain"/>
    <property type="match status" value="1"/>
</dbReference>
<sequence length="252" mass="25770">MGRFEGKVAIITGGSRGIGLAAAQRIVSEGGKAVITARNPETLEKAVADLGGEANALAVAGKAQDASHRAETIERTMATFGRIDVLVNNTGINPVLDAVVNVDSDAMAKIFEVNVIAAAQWVAAAHAAWMKDNGGAVVNVASLAGQHPSPGLGVYGASKAALINLTQQLAYELAHSGVRVNAVAPGVVKTQFAEALYSDREEEAAAAYPVGRLGVPEDIGAAIAYLASEDAAWVTGQVHTLDGGRTLHAGVE</sequence>
<keyword evidence="2" id="KW-0560">Oxidoreductase</keyword>
<name>A0A3N0E204_9ACTN</name>
<dbReference type="SUPFAM" id="SSF51735">
    <property type="entry name" value="NAD(P)-binding Rossmann-fold domains"/>
    <property type="match status" value="1"/>
</dbReference>